<organism evidence="1 2">
    <name type="scientific">Coprococcus intestinihominis</name>
    <dbReference type="NCBI Taxonomy" id="3133154"/>
    <lineage>
        <taxon>Bacteria</taxon>
        <taxon>Bacillati</taxon>
        <taxon>Bacillota</taxon>
        <taxon>Clostridia</taxon>
        <taxon>Lachnospirales</taxon>
        <taxon>Lachnospiraceae</taxon>
        <taxon>Coprococcus</taxon>
    </lineage>
</organism>
<gene>
    <name evidence="1" type="ORF">WMO25_07695</name>
</gene>
<dbReference type="RefSeq" id="WP_349084828.1">
    <property type="nucleotide sequence ID" value="NZ_JBBMEK010000076.1"/>
</dbReference>
<dbReference type="Proteomes" id="UP001469749">
    <property type="component" value="Unassembled WGS sequence"/>
</dbReference>
<sequence length="232" mass="27349">MNEWDKLFEKWKNEFCFDAFISDGIVDVEYYENPHVLFVLRDMNCQSERNLCDDLRRDGSGWKTWNNIGRWSKALLDGNEEYPRDMSKENRVEQLKRIAVMNLKKEGGISRTKGDELLNSVKAQHKRIFDEICLCDPDIIICCGLTASGITGNATLLKEYVLPNSTEWNSFRSIIFNRDWWYYFTEMSGKRIPVISFCHPQVTNLEGCRGHERLFAPLYRDMLHIRELFLKL</sequence>
<evidence type="ECO:0000313" key="2">
    <source>
        <dbReference type="Proteomes" id="UP001469749"/>
    </source>
</evidence>
<accession>A0ABV1B4T2</accession>
<comment type="caution">
    <text evidence="1">The sequence shown here is derived from an EMBL/GenBank/DDBJ whole genome shotgun (WGS) entry which is preliminary data.</text>
</comment>
<evidence type="ECO:0008006" key="3">
    <source>
        <dbReference type="Google" id="ProtNLM"/>
    </source>
</evidence>
<reference evidence="1 2" key="1">
    <citation type="submission" date="2024-03" db="EMBL/GenBank/DDBJ databases">
        <title>Human intestinal bacterial collection.</title>
        <authorList>
            <person name="Pauvert C."/>
            <person name="Hitch T.C.A."/>
            <person name="Clavel T."/>
        </authorList>
    </citation>
    <scope>NUCLEOTIDE SEQUENCE [LARGE SCALE GENOMIC DNA]</scope>
    <source>
        <strain evidence="1 2">CLA-AA-H190</strain>
    </source>
</reference>
<protein>
    <recommendedName>
        <fullName evidence="3">Uracil-DNA glycosylase-like domain-containing protein</fullName>
    </recommendedName>
</protein>
<proteinExistence type="predicted"/>
<dbReference type="EMBL" id="JBBMEK010000076">
    <property type="protein sequence ID" value="MEQ2364980.1"/>
    <property type="molecule type" value="Genomic_DNA"/>
</dbReference>
<evidence type="ECO:0000313" key="1">
    <source>
        <dbReference type="EMBL" id="MEQ2364980.1"/>
    </source>
</evidence>
<keyword evidence="2" id="KW-1185">Reference proteome</keyword>
<name>A0ABV1B4T2_9FIRM</name>